<protein>
    <recommendedName>
        <fullName evidence="2">dUTP diphosphatase</fullName>
        <ecNumber evidence="2">3.6.1.23</ecNumber>
    </recommendedName>
</protein>
<evidence type="ECO:0000256" key="5">
    <source>
        <dbReference type="ARBA" id="ARBA00047686"/>
    </source>
</evidence>
<sequence length="145" mass="16623">MEQTIRIKYLSNQIEKLDYIDGKSDWIDLRAAEDVVMKAGEFKLIPLGIAMELPQGYEAHVVPRSSTFKTWGLIQVNSMGIIDCSYCGDQDQWFVPMYATRDTEIHINDRIAQFRIMENQPKIRFEMTEHLGNSNRGGFGSTGRS</sequence>
<dbReference type="GO" id="GO:0006226">
    <property type="term" value="P:dUMP biosynthetic process"/>
    <property type="evidence" value="ECO:0007669"/>
    <property type="project" value="InterPro"/>
</dbReference>
<evidence type="ECO:0000256" key="4">
    <source>
        <dbReference type="ARBA" id="ARBA00023080"/>
    </source>
</evidence>
<dbReference type="PANTHER" id="PTHR11241">
    <property type="entry name" value="DEOXYURIDINE 5'-TRIPHOSPHATE NUCLEOTIDOHYDROLASE"/>
    <property type="match status" value="1"/>
</dbReference>
<dbReference type="SUPFAM" id="SSF51283">
    <property type="entry name" value="dUTPase-like"/>
    <property type="match status" value="1"/>
</dbReference>
<reference evidence="7 8" key="2">
    <citation type="submission" date="2017-10" db="EMBL/GenBank/DDBJ databases">
        <authorList>
            <person name="Banno H."/>
            <person name="Chua N.-H."/>
        </authorList>
    </citation>
    <scope>NUCLEOTIDE SEQUENCE [LARGE SCALE GENOMIC DNA]</scope>
    <source>
        <strain evidence="7 8">JK623</strain>
    </source>
</reference>
<dbReference type="InterPro" id="IPR029054">
    <property type="entry name" value="dUTPase-like"/>
</dbReference>
<evidence type="ECO:0000256" key="2">
    <source>
        <dbReference type="ARBA" id="ARBA00012379"/>
    </source>
</evidence>
<reference evidence="7 8" key="1">
    <citation type="submission" date="2017-10" db="EMBL/GenBank/DDBJ databases">
        <title>Resolving the taxonomy of Roseburia spp., Eubacterium rectale and Agathobacter spp. through phylogenomic analysis.</title>
        <authorList>
            <person name="Sheridan P.O."/>
            <person name="Walker A.W."/>
            <person name="Duncan S.H."/>
            <person name="Scott K.P."/>
            <person name="Toole P.W.O."/>
            <person name="Luis P."/>
            <person name="Flint H.J."/>
        </authorList>
    </citation>
    <scope>NUCLEOTIDE SEQUENCE [LARGE SCALE GENOMIC DNA]</scope>
    <source>
        <strain evidence="7 8">JK623</strain>
    </source>
</reference>
<comment type="similarity">
    <text evidence="1">Belongs to the dUTPase family.</text>
</comment>
<organism evidence="7 8">
    <name type="scientific">Agathobacter ruminis</name>
    <dbReference type="NCBI Taxonomy" id="1712665"/>
    <lineage>
        <taxon>Bacteria</taxon>
        <taxon>Bacillati</taxon>
        <taxon>Bacillota</taxon>
        <taxon>Clostridia</taxon>
        <taxon>Lachnospirales</taxon>
        <taxon>Lachnospiraceae</taxon>
        <taxon>Agathobacter</taxon>
    </lineage>
</organism>
<dbReference type="CDD" id="cd07557">
    <property type="entry name" value="trimeric_dUTPase"/>
    <property type="match status" value="1"/>
</dbReference>
<keyword evidence="4" id="KW-0546">Nucleotide metabolism</keyword>
<name>A0A2G3E1L7_9FIRM</name>
<dbReference type="RefSeq" id="WP_099386600.1">
    <property type="nucleotide sequence ID" value="NZ_JANSWH010000099.1"/>
</dbReference>
<feature type="domain" description="dUTPase-like" evidence="6">
    <location>
        <begin position="28"/>
        <end position="143"/>
    </location>
</feature>
<keyword evidence="3 7" id="KW-0378">Hydrolase</keyword>
<keyword evidence="8" id="KW-1185">Reference proteome</keyword>
<dbReference type="GO" id="GO:0046081">
    <property type="term" value="P:dUTP catabolic process"/>
    <property type="evidence" value="ECO:0007669"/>
    <property type="project" value="InterPro"/>
</dbReference>
<dbReference type="PANTHER" id="PTHR11241:SF0">
    <property type="entry name" value="DEOXYURIDINE 5'-TRIPHOSPHATE NUCLEOTIDOHYDROLASE"/>
    <property type="match status" value="1"/>
</dbReference>
<dbReference type="InterPro" id="IPR033704">
    <property type="entry name" value="dUTPase_trimeric"/>
</dbReference>
<evidence type="ECO:0000256" key="3">
    <source>
        <dbReference type="ARBA" id="ARBA00022801"/>
    </source>
</evidence>
<dbReference type="InterPro" id="IPR008181">
    <property type="entry name" value="dUTPase"/>
</dbReference>
<evidence type="ECO:0000259" key="6">
    <source>
        <dbReference type="Pfam" id="PF00692"/>
    </source>
</evidence>
<dbReference type="Pfam" id="PF00692">
    <property type="entry name" value="dUTPase"/>
    <property type="match status" value="1"/>
</dbReference>
<gene>
    <name evidence="7" type="ORF">CSX02_10145</name>
</gene>
<dbReference type="AlphaFoldDB" id="A0A2G3E1L7"/>
<accession>A0A2G3E1L7</accession>
<comment type="caution">
    <text evidence="7">The sequence shown here is derived from an EMBL/GenBank/DDBJ whole genome shotgun (WGS) entry which is preliminary data.</text>
</comment>
<dbReference type="Proteomes" id="UP000224563">
    <property type="component" value="Unassembled WGS sequence"/>
</dbReference>
<dbReference type="EMBL" id="PDYG01000087">
    <property type="protein sequence ID" value="PHU37045.1"/>
    <property type="molecule type" value="Genomic_DNA"/>
</dbReference>
<dbReference type="GO" id="GO:0000287">
    <property type="term" value="F:magnesium ion binding"/>
    <property type="evidence" value="ECO:0007669"/>
    <property type="project" value="InterPro"/>
</dbReference>
<dbReference type="Gene3D" id="2.70.40.10">
    <property type="match status" value="1"/>
</dbReference>
<evidence type="ECO:0000313" key="8">
    <source>
        <dbReference type="Proteomes" id="UP000224563"/>
    </source>
</evidence>
<proteinExistence type="inferred from homology"/>
<dbReference type="GO" id="GO:0004170">
    <property type="term" value="F:dUTP diphosphatase activity"/>
    <property type="evidence" value="ECO:0007669"/>
    <property type="project" value="UniProtKB-EC"/>
</dbReference>
<comment type="catalytic activity">
    <reaction evidence="5">
        <text>dUTP + H2O = dUMP + diphosphate + H(+)</text>
        <dbReference type="Rhea" id="RHEA:10248"/>
        <dbReference type="ChEBI" id="CHEBI:15377"/>
        <dbReference type="ChEBI" id="CHEBI:15378"/>
        <dbReference type="ChEBI" id="CHEBI:33019"/>
        <dbReference type="ChEBI" id="CHEBI:61555"/>
        <dbReference type="ChEBI" id="CHEBI:246422"/>
        <dbReference type="EC" id="3.6.1.23"/>
    </reaction>
</comment>
<dbReference type="InterPro" id="IPR036157">
    <property type="entry name" value="dUTPase-like_sf"/>
</dbReference>
<dbReference type="EC" id="3.6.1.23" evidence="2"/>
<evidence type="ECO:0000256" key="1">
    <source>
        <dbReference type="ARBA" id="ARBA00006581"/>
    </source>
</evidence>
<evidence type="ECO:0000313" key="7">
    <source>
        <dbReference type="EMBL" id="PHU37045.1"/>
    </source>
</evidence>